<gene>
    <name evidence="8" type="primary">atpD</name>
    <name evidence="9" type="ORF">Rhodc_111</name>
</gene>
<geneLocation type="plastid" evidence="8"/>
<dbReference type="EMBL" id="KX284728">
    <property type="protein sequence ID" value="ASK39652.1"/>
    <property type="molecule type" value="Genomic_DNA"/>
</dbReference>
<keyword evidence="6" id="KW-0472">Membrane</keyword>
<evidence type="ECO:0000313" key="8">
    <source>
        <dbReference type="EMBL" id="ARO91269.1"/>
    </source>
</evidence>
<dbReference type="Pfam" id="PF00213">
    <property type="entry name" value="OSCP"/>
    <property type="match status" value="1"/>
</dbReference>
<dbReference type="Gene3D" id="1.10.520.20">
    <property type="entry name" value="N-terminal domain of the delta subunit of the F1F0-ATP synthase"/>
    <property type="match status" value="1"/>
</dbReference>
<dbReference type="InterPro" id="IPR000711">
    <property type="entry name" value="ATPase_OSCP/dsu"/>
</dbReference>
<evidence type="ECO:0000256" key="7">
    <source>
        <dbReference type="ARBA" id="ARBA00023310"/>
    </source>
</evidence>
<evidence type="ECO:0000256" key="5">
    <source>
        <dbReference type="ARBA" id="ARBA00023065"/>
    </source>
</evidence>
<evidence type="ECO:0000256" key="6">
    <source>
        <dbReference type="ARBA" id="ARBA00023136"/>
    </source>
</evidence>
<keyword evidence="3" id="KW-0813">Transport</keyword>
<dbReference type="EMBL" id="KY709212">
    <property type="protein sequence ID" value="ARO91269.1"/>
    <property type="molecule type" value="Genomic_DNA"/>
</dbReference>
<dbReference type="AlphaFoldDB" id="A0A1X9PUS7"/>
<evidence type="ECO:0000313" key="9">
    <source>
        <dbReference type="EMBL" id="ASK39652.1"/>
    </source>
</evidence>
<evidence type="ECO:0000256" key="3">
    <source>
        <dbReference type="ARBA" id="ARBA00022448"/>
    </source>
</evidence>
<sequence>MSNKSIIAKVSQPYAEALLEIAKNHNVVDDYNKDATLVLDTLKDSDVLKNSLSNPLISNLTKKEILQTIFSDQLSGNFLSFLMVLVDKKRIGIVETIIQKYLELAYKVSSVTVAQVSTAIPFSSHQHDLLISKLKLMTGTQDVQLIMNVDPELIGGFSIQIGSKVIDTSLRGQLNQMASCLDIVMS</sequence>
<dbReference type="InterPro" id="IPR026015">
    <property type="entry name" value="ATP_synth_OSCP/delta_N_sf"/>
</dbReference>
<evidence type="ECO:0000256" key="4">
    <source>
        <dbReference type="ARBA" id="ARBA00022781"/>
    </source>
</evidence>
<comment type="subcellular location">
    <subcellularLocation>
        <location evidence="1">Membrane</location>
    </subcellularLocation>
</comment>
<evidence type="ECO:0000256" key="1">
    <source>
        <dbReference type="ARBA" id="ARBA00004370"/>
    </source>
</evidence>
<evidence type="ECO:0000256" key="2">
    <source>
        <dbReference type="ARBA" id="ARBA00007046"/>
    </source>
</evidence>
<comment type="similarity">
    <text evidence="2">Belongs to the ATPase delta chain family.</text>
</comment>
<dbReference type="SUPFAM" id="SSF47928">
    <property type="entry name" value="N-terminal domain of the delta subunit of the F1F0-ATP synthase"/>
    <property type="match status" value="1"/>
</dbReference>
<dbReference type="PRINTS" id="PR00125">
    <property type="entry name" value="ATPASEDELTA"/>
</dbReference>
<keyword evidence="5" id="KW-0406">Ion transport</keyword>
<reference evidence="9" key="3">
    <citation type="submission" date="2017-07" db="EMBL/GenBank/DDBJ databases">
        <authorList>
            <person name="Sun Z.S."/>
            <person name="Albrecht U."/>
            <person name="Echele G."/>
            <person name="Lee C.C."/>
        </authorList>
    </citation>
    <scope>NUCLEOTIDE SEQUENCE</scope>
</reference>
<dbReference type="NCBIfam" id="TIGR01145">
    <property type="entry name" value="ATP_synt_delta"/>
    <property type="match status" value="1"/>
</dbReference>
<accession>A0A1X9PUS7</accession>
<dbReference type="GO" id="GO:0046933">
    <property type="term" value="F:proton-transporting ATP synthase activity, rotational mechanism"/>
    <property type="evidence" value="ECO:0007669"/>
    <property type="project" value="InterPro"/>
</dbReference>
<name>A0A1X9PUS7_9RHOD</name>
<organism evidence="8">
    <name type="scientific">Rhodochaete parvula</name>
    <dbReference type="NCBI Taxonomy" id="110510"/>
    <lineage>
        <taxon>Eukaryota</taxon>
        <taxon>Rhodophyta</taxon>
        <taxon>Compsopogonophyceae</taxon>
        <taxon>Rhodochaetales</taxon>
        <taxon>Rhodochaetaceae</taxon>
        <taxon>Rhodochaete</taxon>
    </lineage>
</organism>
<reference evidence="8" key="2">
    <citation type="submission" date="2017-03" db="EMBL/GenBank/DDBJ databases">
        <title>The new red algal subphylum Proteorhodophytina comprises the largest and most divergent plastid genomes known.</title>
        <authorList>
            <person name="Munoz-Gomez S.A."/>
            <person name="Mejia-Franco F.G."/>
            <person name="Durnin K."/>
            <person name="Morgan C."/>
            <person name="Grisdale C.J."/>
            <person name="Archibald J.M."/>
            <person name="Slamovits C.H."/>
        </authorList>
    </citation>
    <scope>NUCLEOTIDE SEQUENCE</scope>
    <source>
        <strain evidence="8">UTEX LB2715</strain>
    </source>
</reference>
<keyword evidence="4" id="KW-0375">Hydrogen ion transport</keyword>
<keyword evidence="7" id="KW-0066">ATP synthesis</keyword>
<dbReference type="HAMAP" id="MF_01416">
    <property type="entry name" value="ATP_synth_delta_bact"/>
    <property type="match status" value="1"/>
</dbReference>
<keyword evidence="8" id="KW-0934">Plastid</keyword>
<dbReference type="PANTHER" id="PTHR11910">
    <property type="entry name" value="ATP SYNTHASE DELTA CHAIN"/>
    <property type="match status" value="1"/>
</dbReference>
<reference evidence="9" key="1">
    <citation type="journal article" date="2016" name="BMC Biol.">
        <title>Parallel evolution of highly conserved plastid genome architecture in red seaweeds and seed plants.</title>
        <authorList>
            <person name="Lee J."/>
            <person name="Cho C.H."/>
            <person name="Park S.I."/>
            <person name="Choi J.W."/>
            <person name="Song H.S."/>
            <person name="West J.A."/>
            <person name="Bhattacharya D."/>
            <person name="Yoon H.S."/>
        </authorList>
    </citation>
    <scope>NUCLEOTIDE SEQUENCE</scope>
</reference>
<protein>
    <submittedName>
        <fullName evidence="9">ATP synthase CF1 delta subunit</fullName>
    </submittedName>
    <submittedName>
        <fullName evidence="8">ATP synthase CF1 subunit delta</fullName>
    </submittedName>
</protein>
<dbReference type="GO" id="GO:0016020">
    <property type="term" value="C:membrane"/>
    <property type="evidence" value="ECO:0007669"/>
    <property type="project" value="UniProtKB-SubCell"/>
</dbReference>
<keyword evidence="8" id="KW-0150">Chloroplast</keyword>
<proteinExistence type="inferred from homology"/>